<name>K6Y6N2_9ALTE</name>
<feature type="region of interest" description="Disordered" evidence="1">
    <location>
        <begin position="37"/>
        <end position="56"/>
    </location>
</feature>
<dbReference type="EMBL" id="BAEO01000034">
    <property type="protein sequence ID" value="GAC19631.1"/>
    <property type="molecule type" value="Genomic_DNA"/>
</dbReference>
<dbReference type="Proteomes" id="UP000006327">
    <property type="component" value="Unassembled WGS sequence"/>
</dbReference>
<organism evidence="2 3">
    <name type="scientific">Paraglaciecola arctica BSs20135</name>
    <dbReference type="NCBI Taxonomy" id="493475"/>
    <lineage>
        <taxon>Bacteria</taxon>
        <taxon>Pseudomonadati</taxon>
        <taxon>Pseudomonadota</taxon>
        <taxon>Gammaproteobacteria</taxon>
        <taxon>Alteromonadales</taxon>
        <taxon>Alteromonadaceae</taxon>
        <taxon>Paraglaciecola</taxon>
    </lineage>
</organism>
<sequence length="56" mass="6493">MDNQNYYDKKFTNCLASNKSLTAAAQIVIDAYLDNKPQGQRKKKVSSAEKDRLFWH</sequence>
<dbReference type="STRING" id="493475.GARC_2665"/>
<accession>K6Y6N2</accession>
<evidence type="ECO:0000256" key="1">
    <source>
        <dbReference type="SAM" id="MobiDB-lite"/>
    </source>
</evidence>
<evidence type="ECO:0000313" key="2">
    <source>
        <dbReference type="EMBL" id="GAC19631.1"/>
    </source>
</evidence>
<comment type="caution">
    <text evidence="2">The sequence shown here is derived from an EMBL/GenBank/DDBJ whole genome shotgun (WGS) entry which is preliminary data.</text>
</comment>
<keyword evidence="3" id="KW-1185">Reference proteome</keyword>
<evidence type="ECO:0000313" key="3">
    <source>
        <dbReference type="Proteomes" id="UP000006327"/>
    </source>
</evidence>
<gene>
    <name evidence="2" type="ORF">GARC_2665</name>
</gene>
<feature type="compositionally biased region" description="Basic and acidic residues" evidence="1">
    <location>
        <begin position="46"/>
        <end position="56"/>
    </location>
</feature>
<reference evidence="2 3" key="1">
    <citation type="journal article" date="2017" name="Antonie Van Leeuwenhoek">
        <title>Rhizobium rhizosphaerae sp. nov., a novel species isolated from rice rhizosphere.</title>
        <authorList>
            <person name="Zhao J.J."/>
            <person name="Zhang J."/>
            <person name="Zhang R.J."/>
            <person name="Zhang C.W."/>
            <person name="Yin H.Q."/>
            <person name="Zhang X.X."/>
        </authorList>
    </citation>
    <scope>NUCLEOTIDE SEQUENCE [LARGE SCALE GENOMIC DNA]</scope>
    <source>
        <strain evidence="2 3">BSs20135</strain>
    </source>
</reference>
<proteinExistence type="predicted"/>
<protein>
    <submittedName>
        <fullName evidence="2">Uncharacterized protein</fullName>
    </submittedName>
</protein>
<dbReference type="AlphaFoldDB" id="K6Y6N2"/>